<feature type="region of interest" description="Disordered" evidence="1">
    <location>
        <begin position="28"/>
        <end position="51"/>
    </location>
</feature>
<feature type="compositionally biased region" description="Low complexity" evidence="1">
    <location>
        <begin position="107"/>
        <end position="118"/>
    </location>
</feature>
<dbReference type="EMBL" id="JAWJWF010000007">
    <property type="protein sequence ID" value="KAK6630816.1"/>
    <property type="molecule type" value="Genomic_DNA"/>
</dbReference>
<organism evidence="2 3">
    <name type="scientific">Polyplax serrata</name>
    <name type="common">Common mouse louse</name>
    <dbReference type="NCBI Taxonomy" id="468196"/>
    <lineage>
        <taxon>Eukaryota</taxon>
        <taxon>Metazoa</taxon>
        <taxon>Ecdysozoa</taxon>
        <taxon>Arthropoda</taxon>
        <taxon>Hexapoda</taxon>
        <taxon>Insecta</taxon>
        <taxon>Pterygota</taxon>
        <taxon>Neoptera</taxon>
        <taxon>Paraneoptera</taxon>
        <taxon>Psocodea</taxon>
        <taxon>Troctomorpha</taxon>
        <taxon>Phthiraptera</taxon>
        <taxon>Anoplura</taxon>
        <taxon>Polyplacidae</taxon>
        <taxon>Polyplax</taxon>
    </lineage>
</organism>
<accession>A0ABR1AXC8</accession>
<gene>
    <name evidence="2" type="ORF">RUM44_002986</name>
</gene>
<proteinExistence type="predicted"/>
<protein>
    <submittedName>
        <fullName evidence="2">Uncharacterized protein</fullName>
    </submittedName>
</protein>
<dbReference type="Proteomes" id="UP001359485">
    <property type="component" value="Unassembled WGS sequence"/>
</dbReference>
<keyword evidence="3" id="KW-1185">Reference proteome</keyword>
<reference evidence="2 3" key="1">
    <citation type="submission" date="2023-09" db="EMBL/GenBank/DDBJ databases">
        <title>Genomes of two closely related lineages of the louse Polyplax serrata with different host specificities.</title>
        <authorList>
            <person name="Martinu J."/>
            <person name="Tarabai H."/>
            <person name="Stefka J."/>
            <person name="Hypsa V."/>
        </authorList>
    </citation>
    <scope>NUCLEOTIDE SEQUENCE [LARGE SCALE GENOMIC DNA]</scope>
    <source>
        <strain evidence="2">98ZLc_SE</strain>
    </source>
</reference>
<sequence length="124" mass="14062">MVKLHCKDVLWCVFSIVFDDFTSMNSGTGGSYKRKIQDDQKNNRGDFGESSRDGRCNLFVFGARRDIRMFWLLINYPCLGRRKKTNRPADGTEKGKETKTVIGKNKSASSFEASSYASLTARED</sequence>
<evidence type="ECO:0000313" key="3">
    <source>
        <dbReference type="Proteomes" id="UP001359485"/>
    </source>
</evidence>
<feature type="compositionally biased region" description="Basic and acidic residues" evidence="1">
    <location>
        <begin position="90"/>
        <end position="99"/>
    </location>
</feature>
<evidence type="ECO:0000256" key="1">
    <source>
        <dbReference type="SAM" id="MobiDB-lite"/>
    </source>
</evidence>
<feature type="compositionally biased region" description="Basic and acidic residues" evidence="1">
    <location>
        <begin position="35"/>
        <end position="51"/>
    </location>
</feature>
<comment type="caution">
    <text evidence="2">The sequence shown here is derived from an EMBL/GenBank/DDBJ whole genome shotgun (WGS) entry which is preliminary data.</text>
</comment>
<name>A0ABR1AXC8_POLSC</name>
<feature type="region of interest" description="Disordered" evidence="1">
    <location>
        <begin position="81"/>
        <end position="124"/>
    </location>
</feature>
<evidence type="ECO:0000313" key="2">
    <source>
        <dbReference type="EMBL" id="KAK6630816.1"/>
    </source>
</evidence>